<accession>A0A060HDZ0</accession>
<organism evidence="2 3">
    <name type="scientific">Xylella fastidiosa subsp. sandyi Ann-1</name>
    <dbReference type="NCBI Taxonomy" id="155920"/>
    <lineage>
        <taxon>Bacteria</taxon>
        <taxon>Pseudomonadati</taxon>
        <taxon>Pseudomonadota</taxon>
        <taxon>Gammaproteobacteria</taxon>
        <taxon>Lysobacterales</taxon>
        <taxon>Lysobacteraceae</taxon>
        <taxon>Xylella</taxon>
    </lineage>
</organism>
<feature type="transmembrane region" description="Helical" evidence="1">
    <location>
        <begin position="12"/>
        <end position="35"/>
    </location>
</feature>
<evidence type="ECO:0000256" key="1">
    <source>
        <dbReference type="SAM" id="Phobius"/>
    </source>
</evidence>
<sequence>MRVSLHSIGWWIAGVCAVWLVGVTVRGAGAVVCVLQGRALRGSLDWLQ</sequence>
<dbReference type="KEGG" id="xfs:D934_05475"/>
<evidence type="ECO:0000313" key="2">
    <source>
        <dbReference type="EMBL" id="AIC11157.1"/>
    </source>
</evidence>
<evidence type="ECO:0000313" key="3">
    <source>
        <dbReference type="Proteomes" id="UP000027215"/>
    </source>
</evidence>
<name>A0A060HDZ0_XYLFS</name>
<proteinExistence type="predicted"/>
<dbReference type="EMBL" id="CP006696">
    <property type="protein sequence ID" value="AIC11157.1"/>
    <property type="molecule type" value="Genomic_DNA"/>
</dbReference>
<protein>
    <submittedName>
        <fullName evidence="2">Uncharacterized protein</fullName>
    </submittedName>
</protein>
<reference evidence="2 3" key="1">
    <citation type="submission" date="2013-08" db="EMBL/GenBank/DDBJ databases">
        <authorList>
            <person name="Stouthamer R."/>
            <person name="Nunney L."/>
        </authorList>
    </citation>
    <scope>NUCLEOTIDE SEQUENCE [LARGE SCALE GENOMIC DNA]</scope>
    <source>
        <strain evidence="3">ann-1</strain>
    </source>
</reference>
<dbReference type="PATRIC" id="fig|155920.8.peg.1302"/>
<dbReference type="Proteomes" id="UP000027215">
    <property type="component" value="Chromosome"/>
</dbReference>
<keyword evidence="1" id="KW-0812">Transmembrane</keyword>
<dbReference type="RefSeq" id="WP_155244285.1">
    <property type="nucleotide sequence ID" value="NZ_CP006696.1"/>
</dbReference>
<dbReference type="AlphaFoldDB" id="A0A060HDZ0"/>
<dbReference type="HOGENOM" id="CLU_3159560_0_0_6"/>
<keyword evidence="1" id="KW-0472">Membrane</keyword>
<keyword evidence="1" id="KW-1133">Transmembrane helix</keyword>
<gene>
    <name evidence="2" type="ORF">D934_05475</name>
</gene>